<dbReference type="InterPro" id="IPR019670">
    <property type="entry name" value="DUF2523"/>
</dbReference>
<evidence type="ECO:0000313" key="2">
    <source>
        <dbReference type="EMBL" id="EGU47021.1"/>
    </source>
</evidence>
<comment type="caution">
    <text evidence="2">The sequence shown here is derived from an EMBL/GenBank/DDBJ whole genome shotgun (WGS) entry which is preliminary data.</text>
</comment>
<accession>F9RY21</accession>
<keyword evidence="3" id="KW-1185">Reference proteome</keyword>
<feature type="transmembrane region" description="Helical" evidence="1">
    <location>
        <begin position="12"/>
        <end position="31"/>
    </location>
</feature>
<proteinExistence type="predicted"/>
<organism evidence="2 3">
    <name type="scientific">Vibrio ichthyoenteri ATCC 700023</name>
    <dbReference type="NCBI Taxonomy" id="870968"/>
    <lineage>
        <taxon>Bacteria</taxon>
        <taxon>Pseudomonadati</taxon>
        <taxon>Pseudomonadota</taxon>
        <taxon>Gammaproteobacteria</taxon>
        <taxon>Vibrionales</taxon>
        <taxon>Vibrionaceae</taxon>
        <taxon>Vibrio</taxon>
    </lineage>
</organism>
<dbReference type="AlphaFoldDB" id="F9RY21"/>
<keyword evidence="1" id="KW-0812">Transmembrane</keyword>
<reference evidence="2 3" key="1">
    <citation type="journal article" date="2012" name="Int. J. Syst. Evol. Microbiol.">
        <title>Vibrio caribbeanicus sp. nov., isolated from the marine sponge Scleritoderma cyanea.</title>
        <authorList>
            <person name="Hoffmann M."/>
            <person name="Monday S.R."/>
            <person name="Allard M.W."/>
            <person name="Strain E.A."/>
            <person name="Whittaker P."/>
            <person name="Naum M."/>
            <person name="McCarthy P.J."/>
            <person name="Lopez J.V."/>
            <person name="Fischer M."/>
            <person name="Brown E.W."/>
        </authorList>
    </citation>
    <scope>NUCLEOTIDE SEQUENCE [LARGE SCALE GENOMIC DNA]</scope>
    <source>
        <strain evidence="2 3">ATCC 700023</strain>
    </source>
</reference>
<evidence type="ECO:0000256" key="1">
    <source>
        <dbReference type="SAM" id="Phobius"/>
    </source>
</evidence>
<dbReference type="EMBL" id="AFWF01000030">
    <property type="protein sequence ID" value="EGU47021.1"/>
    <property type="molecule type" value="Genomic_DNA"/>
</dbReference>
<keyword evidence="1" id="KW-1133">Transmembrane helix</keyword>
<dbReference type="RefSeq" id="WP_006710766.1">
    <property type="nucleotide sequence ID" value="NZ_AFWF01000030.1"/>
</dbReference>
<dbReference type="OrthoDB" id="9154706at2"/>
<dbReference type="Proteomes" id="UP000004605">
    <property type="component" value="Unassembled WGS sequence"/>
</dbReference>
<name>F9RY21_9VIBR</name>
<keyword evidence="1" id="KW-0472">Membrane</keyword>
<gene>
    <name evidence="2" type="ORF">VII00023_02059</name>
</gene>
<sequence length="104" mass="11687">MGWITDLFNKLISFLYSLILSLVEMLKDVFLWAMEEIFKAVKVLLSTIFGLFDPVDIGQYLDNIPPNVAWVMSAVGLPQCLTIIIAAITVRILLQLVPFTRLGS</sequence>
<evidence type="ECO:0000313" key="3">
    <source>
        <dbReference type="Proteomes" id="UP000004605"/>
    </source>
</evidence>
<feature type="transmembrane region" description="Helical" evidence="1">
    <location>
        <begin position="67"/>
        <end position="94"/>
    </location>
</feature>
<dbReference type="Pfam" id="PF10734">
    <property type="entry name" value="DUF2523"/>
    <property type="match status" value="1"/>
</dbReference>
<protein>
    <submittedName>
        <fullName evidence="2">Vpf104 protein</fullName>
    </submittedName>
</protein>